<feature type="compositionally biased region" description="Low complexity" evidence="1">
    <location>
        <begin position="346"/>
        <end position="357"/>
    </location>
</feature>
<accession>A0A5N6KYI8</accession>
<reference evidence="2 3" key="1">
    <citation type="submission" date="2019-06" db="EMBL/GenBank/DDBJ databases">
        <title>A chromosomal-level reference genome of Carpinus fangiana (Coryloideae, Betulaceae).</title>
        <authorList>
            <person name="Yang X."/>
            <person name="Wang Z."/>
            <person name="Zhang L."/>
            <person name="Hao G."/>
            <person name="Liu J."/>
            <person name="Yang Y."/>
        </authorList>
    </citation>
    <scope>NUCLEOTIDE SEQUENCE [LARGE SCALE GENOMIC DNA]</scope>
    <source>
        <strain evidence="2">Cfa_2016G</strain>
        <tissue evidence="2">Leaf</tissue>
    </source>
</reference>
<proteinExistence type="predicted"/>
<gene>
    <name evidence="2" type="ORF">FH972_024438</name>
</gene>
<dbReference type="OrthoDB" id="5382953at2759"/>
<dbReference type="AlphaFoldDB" id="A0A5N6KYI8"/>
<evidence type="ECO:0000313" key="2">
    <source>
        <dbReference type="EMBL" id="KAB8360702.1"/>
    </source>
</evidence>
<name>A0A5N6KYI8_9ROSI</name>
<feature type="region of interest" description="Disordered" evidence="1">
    <location>
        <begin position="470"/>
        <end position="494"/>
    </location>
</feature>
<feature type="region of interest" description="Disordered" evidence="1">
    <location>
        <begin position="241"/>
        <end position="396"/>
    </location>
</feature>
<protein>
    <recommendedName>
        <fullName evidence="4">DNA (cytosine-5)-methyltransferase 1 replication foci domain-containing protein</fullName>
    </recommendedName>
</protein>
<feature type="compositionally biased region" description="Polar residues" evidence="1">
    <location>
        <begin position="331"/>
        <end position="340"/>
    </location>
</feature>
<feature type="compositionally biased region" description="Low complexity" evidence="1">
    <location>
        <begin position="380"/>
        <end position="391"/>
    </location>
</feature>
<feature type="compositionally biased region" description="Basic residues" evidence="1">
    <location>
        <begin position="268"/>
        <end position="286"/>
    </location>
</feature>
<evidence type="ECO:0000256" key="1">
    <source>
        <dbReference type="SAM" id="MobiDB-lite"/>
    </source>
</evidence>
<keyword evidence="3" id="KW-1185">Reference proteome</keyword>
<comment type="caution">
    <text evidence="2">The sequence shown here is derived from an EMBL/GenBank/DDBJ whole genome shotgun (WGS) entry which is preliminary data.</text>
</comment>
<evidence type="ECO:0000313" key="3">
    <source>
        <dbReference type="Proteomes" id="UP000327013"/>
    </source>
</evidence>
<evidence type="ECO:0008006" key="4">
    <source>
        <dbReference type="Google" id="ProtNLM"/>
    </source>
</evidence>
<dbReference type="EMBL" id="VIBQ01000017">
    <property type="protein sequence ID" value="KAB8360702.1"/>
    <property type="molecule type" value="Genomic_DNA"/>
</dbReference>
<feature type="compositionally biased region" description="Polar residues" evidence="1">
    <location>
        <begin position="304"/>
        <end position="317"/>
    </location>
</feature>
<dbReference type="Proteomes" id="UP000327013">
    <property type="component" value="Unassembled WGS sequence"/>
</dbReference>
<organism evidence="2 3">
    <name type="scientific">Carpinus fangiana</name>
    <dbReference type="NCBI Taxonomy" id="176857"/>
    <lineage>
        <taxon>Eukaryota</taxon>
        <taxon>Viridiplantae</taxon>
        <taxon>Streptophyta</taxon>
        <taxon>Embryophyta</taxon>
        <taxon>Tracheophyta</taxon>
        <taxon>Spermatophyta</taxon>
        <taxon>Magnoliopsida</taxon>
        <taxon>eudicotyledons</taxon>
        <taxon>Gunneridae</taxon>
        <taxon>Pentapetalae</taxon>
        <taxon>rosids</taxon>
        <taxon>fabids</taxon>
        <taxon>Fagales</taxon>
        <taxon>Betulaceae</taxon>
        <taxon>Carpinus</taxon>
    </lineage>
</organism>
<sequence>MSKKTTIPERSLLKPLPASVTDENLWPIFTLKDAEVYTLDHRGRHTPIELWRAEPTHPIVVEGTLMRLPRSAQKHYASSVGITGDGPAPQRIKIDSCTNWSYGQYEDGAIAFWAAGEAGWFEVKPAAWYKPSYKRTRQGIEILYFIADFYREGLRRAGASAAKRRTSLGQMPLERLFTEYGKEPKHKCAGDGDGSAAAAKKQFLEHADLLATLMKRGKEAAGWKWEDVPVFEWLAESMNADSTDHAAESNEDDDDMSTSTSSDLRPRVSGKGKSSLRPKGTHRGRTRSSTLISDDDTEMVDAETSPNALKRNASTAVPRSRPGRPPKRLSMSRTSISKGQLPSPPSDSASSEDPASSRPVPLPIHPGLVARHPKPSAHHPPALTLTTNPLPSYDPAPGTDTWHCPMDGCSTQYYGVTSQPGVKEMIRQHYAGHAVEAQRQIDLIFQEERPYLPVGNLVRHIRGLAQADQAERVRNGQTEANQDEHKPKPIRQRY</sequence>